<proteinExistence type="predicted"/>
<reference evidence="3" key="2">
    <citation type="submission" date="2024-11" db="EMBL/GenBank/DDBJ databases">
        <authorList>
            <person name="Burger M."/>
            <person name="Chory J."/>
        </authorList>
    </citation>
    <scope>NUCLEOTIDE SEQUENCE</scope>
    <source>
        <strain evidence="3">Tecolote</strain>
        <tissue evidence="3">Flower</tissue>
    </source>
</reference>
<evidence type="ECO:0000313" key="3">
    <source>
        <dbReference type="EMBL" id="KAL3655592.1"/>
    </source>
</evidence>
<reference evidence="4" key="1">
    <citation type="journal article" date="2024" name="IScience">
        <title>Strigolactones Initiate the Formation of Haustorium-like Structures in Castilleja.</title>
        <authorList>
            <person name="Buerger M."/>
            <person name="Peterson D."/>
            <person name="Chory J."/>
        </authorList>
    </citation>
    <scope>NUCLEOTIDE SEQUENCE [LARGE SCALE GENOMIC DNA]</scope>
</reference>
<gene>
    <name evidence="2" type="ORF">CASFOL_001377</name>
    <name evidence="3" type="ORF">CASFOL_001378</name>
</gene>
<dbReference type="Proteomes" id="UP001632038">
    <property type="component" value="Unassembled WGS sequence"/>
</dbReference>
<sequence>MQNQRFKQQQQQALMQQAILQQQSLYHPGLLAAPQWALGHRIFTPCSTMSQILTRVKRHQTTQAFTGSASEFRSLSQAADPLARASSELHAAAMLRLSSVITILPLSVAVLLLFALCIDASVHEYAGEKFVGKGNAFVVHGGSEGIHSSVPGLNESSPGDSFIR</sequence>
<feature type="transmembrane region" description="Helical" evidence="1">
    <location>
        <begin position="94"/>
        <end position="116"/>
    </location>
</feature>
<evidence type="ECO:0000256" key="1">
    <source>
        <dbReference type="SAM" id="Phobius"/>
    </source>
</evidence>
<keyword evidence="4" id="KW-1185">Reference proteome</keyword>
<evidence type="ECO:0000313" key="4">
    <source>
        <dbReference type="Proteomes" id="UP001632038"/>
    </source>
</evidence>
<organism evidence="3 4">
    <name type="scientific">Castilleja foliolosa</name>
    <dbReference type="NCBI Taxonomy" id="1961234"/>
    <lineage>
        <taxon>Eukaryota</taxon>
        <taxon>Viridiplantae</taxon>
        <taxon>Streptophyta</taxon>
        <taxon>Embryophyta</taxon>
        <taxon>Tracheophyta</taxon>
        <taxon>Spermatophyta</taxon>
        <taxon>Magnoliopsida</taxon>
        <taxon>eudicotyledons</taxon>
        <taxon>Gunneridae</taxon>
        <taxon>Pentapetalae</taxon>
        <taxon>asterids</taxon>
        <taxon>lamiids</taxon>
        <taxon>Lamiales</taxon>
        <taxon>Orobanchaceae</taxon>
        <taxon>Pedicularideae</taxon>
        <taxon>Castillejinae</taxon>
        <taxon>Castilleja</taxon>
    </lineage>
</organism>
<comment type="caution">
    <text evidence="3">The sequence shown here is derived from an EMBL/GenBank/DDBJ whole genome shotgun (WGS) entry which is preliminary data.</text>
</comment>
<dbReference type="EMBL" id="JAVIJP010000002">
    <property type="protein sequence ID" value="KAL3655592.1"/>
    <property type="molecule type" value="Genomic_DNA"/>
</dbReference>
<name>A0ABD3EMD3_9LAMI</name>
<protein>
    <submittedName>
        <fullName evidence="3">Uncharacterized protein</fullName>
    </submittedName>
</protein>
<keyword evidence="1" id="KW-1133">Transmembrane helix</keyword>
<keyword evidence="1" id="KW-0472">Membrane</keyword>
<keyword evidence="1" id="KW-0812">Transmembrane</keyword>
<accession>A0ABD3EMD3</accession>
<dbReference type="AlphaFoldDB" id="A0ABD3EMD3"/>
<dbReference type="EMBL" id="JAVIJP010000002">
    <property type="protein sequence ID" value="KAL3655591.1"/>
    <property type="molecule type" value="Genomic_DNA"/>
</dbReference>
<evidence type="ECO:0000313" key="2">
    <source>
        <dbReference type="EMBL" id="KAL3655591.1"/>
    </source>
</evidence>